<keyword evidence="3" id="KW-1185">Reference proteome</keyword>
<feature type="transmembrane region" description="Helical" evidence="1">
    <location>
        <begin position="50"/>
        <end position="69"/>
    </location>
</feature>
<name>A0A2M9H7S6_9BIFI</name>
<reference evidence="2 3" key="1">
    <citation type="submission" date="2017-10" db="EMBL/GenBank/DDBJ databases">
        <title>Draft genome sequences of strains TRE 1, TRE 9, TRE H and TRI 7, isolated from tamarins, belonging to four potential novel Bifidobacterium species.</title>
        <authorList>
            <person name="Mattarelli P."/>
            <person name="Modesto M."/>
            <person name="Puglisi E."/>
            <person name="Morelli L."/>
            <person name="Spezio C."/>
            <person name="Bonetti A."/>
            <person name="Sandri C."/>
        </authorList>
    </citation>
    <scope>NUCLEOTIDE SEQUENCE [LARGE SCALE GENOMIC DNA]</scope>
    <source>
        <strain evidence="3">TRE1</strain>
    </source>
</reference>
<evidence type="ECO:0000313" key="3">
    <source>
        <dbReference type="Proteomes" id="UP000229095"/>
    </source>
</evidence>
<keyword evidence="1" id="KW-0472">Membrane</keyword>
<dbReference type="AlphaFoldDB" id="A0A2M9H7S6"/>
<gene>
    <name evidence="2" type="ORF">CS006_06265</name>
</gene>
<feature type="transmembrane region" description="Helical" evidence="1">
    <location>
        <begin position="27"/>
        <end position="44"/>
    </location>
</feature>
<proteinExistence type="predicted"/>
<evidence type="ECO:0000256" key="1">
    <source>
        <dbReference type="SAM" id="Phobius"/>
    </source>
</evidence>
<dbReference type="OrthoDB" id="3239627at2"/>
<evidence type="ECO:0000313" key="2">
    <source>
        <dbReference type="EMBL" id="PJM72861.1"/>
    </source>
</evidence>
<sequence length="104" mass="11512">MVAKNRQRKHTGETHPYVSEAHEGRPAYEWVVAAFVALSAVLALCDQLFWATLTIAVISMVSAIVRLVLRTRSPWKIRSVGFDCFFGFALGIGLLATYAAIMLL</sequence>
<keyword evidence="1" id="KW-0812">Transmembrane</keyword>
<feature type="transmembrane region" description="Helical" evidence="1">
    <location>
        <begin position="81"/>
        <end position="101"/>
    </location>
</feature>
<dbReference type="EMBL" id="PEBI01000003">
    <property type="protein sequence ID" value="PJM72861.1"/>
    <property type="molecule type" value="Genomic_DNA"/>
</dbReference>
<dbReference type="Proteomes" id="UP000229095">
    <property type="component" value="Unassembled WGS sequence"/>
</dbReference>
<comment type="caution">
    <text evidence="2">The sequence shown here is derived from an EMBL/GenBank/DDBJ whole genome shotgun (WGS) entry which is preliminary data.</text>
</comment>
<accession>A0A2M9H7S6</accession>
<keyword evidence="1" id="KW-1133">Transmembrane helix</keyword>
<organism evidence="2 3">
    <name type="scientific">Bifidobacterium primatium</name>
    <dbReference type="NCBI Taxonomy" id="2045438"/>
    <lineage>
        <taxon>Bacteria</taxon>
        <taxon>Bacillati</taxon>
        <taxon>Actinomycetota</taxon>
        <taxon>Actinomycetes</taxon>
        <taxon>Bifidobacteriales</taxon>
        <taxon>Bifidobacteriaceae</taxon>
        <taxon>Bifidobacterium</taxon>
    </lineage>
</organism>
<protein>
    <submittedName>
        <fullName evidence="2">DUF3017 domain-containing protein</fullName>
    </submittedName>
</protein>